<dbReference type="EMBL" id="SJPF01000003">
    <property type="protein sequence ID" value="TWT32687.1"/>
    <property type="molecule type" value="Genomic_DNA"/>
</dbReference>
<organism evidence="2 3">
    <name type="scientific">Blastopirellula retiformator</name>
    <dbReference type="NCBI Taxonomy" id="2527970"/>
    <lineage>
        <taxon>Bacteria</taxon>
        <taxon>Pseudomonadati</taxon>
        <taxon>Planctomycetota</taxon>
        <taxon>Planctomycetia</taxon>
        <taxon>Pirellulales</taxon>
        <taxon>Pirellulaceae</taxon>
        <taxon>Blastopirellula</taxon>
    </lineage>
</organism>
<protein>
    <submittedName>
        <fullName evidence="2">Uncharacterized protein</fullName>
    </submittedName>
</protein>
<proteinExistence type="predicted"/>
<dbReference type="AlphaFoldDB" id="A0A5C5V4J9"/>
<evidence type="ECO:0000256" key="1">
    <source>
        <dbReference type="SAM" id="Phobius"/>
    </source>
</evidence>
<keyword evidence="1" id="KW-1133">Transmembrane helix</keyword>
<feature type="transmembrane region" description="Helical" evidence="1">
    <location>
        <begin position="12"/>
        <end position="35"/>
    </location>
</feature>
<name>A0A5C5V4J9_9BACT</name>
<comment type="caution">
    <text evidence="2">The sequence shown here is derived from an EMBL/GenBank/DDBJ whole genome shotgun (WGS) entry which is preliminary data.</text>
</comment>
<keyword evidence="1" id="KW-0812">Transmembrane</keyword>
<reference evidence="2 3" key="1">
    <citation type="submission" date="2019-02" db="EMBL/GenBank/DDBJ databases">
        <title>Deep-cultivation of Planctomycetes and their phenomic and genomic characterization uncovers novel biology.</title>
        <authorList>
            <person name="Wiegand S."/>
            <person name="Jogler M."/>
            <person name="Boedeker C."/>
            <person name="Pinto D."/>
            <person name="Vollmers J."/>
            <person name="Rivas-Marin E."/>
            <person name="Kohn T."/>
            <person name="Peeters S.H."/>
            <person name="Heuer A."/>
            <person name="Rast P."/>
            <person name="Oberbeckmann S."/>
            <person name="Bunk B."/>
            <person name="Jeske O."/>
            <person name="Meyerdierks A."/>
            <person name="Storesund J.E."/>
            <person name="Kallscheuer N."/>
            <person name="Luecker S."/>
            <person name="Lage O.M."/>
            <person name="Pohl T."/>
            <person name="Merkel B.J."/>
            <person name="Hornburger P."/>
            <person name="Mueller R.-W."/>
            <person name="Bruemmer F."/>
            <person name="Labrenz M."/>
            <person name="Spormann A.M."/>
            <person name="Op Den Camp H."/>
            <person name="Overmann J."/>
            <person name="Amann R."/>
            <person name="Jetten M.S.M."/>
            <person name="Mascher T."/>
            <person name="Medema M.H."/>
            <person name="Devos D.P."/>
            <person name="Kaster A.-K."/>
            <person name="Ovreas L."/>
            <person name="Rohde M."/>
            <person name="Galperin M.Y."/>
            <person name="Jogler C."/>
        </authorList>
    </citation>
    <scope>NUCLEOTIDE SEQUENCE [LARGE SCALE GENOMIC DNA]</scope>
    <source>
        <strain evidence="2 3">Enr8</strain>
    </source>
</reference>
<accession>A0A5C5V4J9</accession>
<evidence type="ECO:0000313" key="2">
    <source>
        <dbReference type="EMBL" id="TWT32687.1"/>
    </source>
</evidence>
<gene>
    <name evidence="2" type="ORF">Enr8_24920</name>
</gene>
<dbReference type="RefSeq" id="WP_186767613.1">
    <property type="nucleotide sequence ID" value="NZ_SJPF01000003.1"/>
</dbReference>
<keyword evidence="3" id="KW-1185">Reference proteome</keyword>
<keyword evidence="1" id="KW-0472">Membrane</keyword>
<evidence type="ECO:0000313" key="3">
    <source>
        <dbReference type="Proteomes" id="UP000318878"/>
    </source>
</evidence>
<sequence length="76" mass="7861">MRRSGRTHRASFSLGAFANMLLIEGCGLLAIAAMLGAPLDGLSPPAGQDQAQSTASCSWGACTPIAAVLRFLQINE</sequence>
<dbReference type="Proteomes" id="UP000318878">
    <property type="component" value="Unassembled WGS sequence"/>
</dbReference>